<dbReference type="Proteomes" id="UP001321018">
    <property type="component" value="Unassembled WGS sequence"/>
</dbReference>
<evidence type="ECO:0000256" key="1">
    <source>
        <dbReference type="SAM" id="Coils"/>
    </source>
</evidence>
<reference evidence="3" key="1">
    <citation type="submission" date="2022-09" db="EMBL/GenBank/DDBJ databases">
        <title>Enrichment on poylsaccharides allowed isolation of novel metabolic and taxonomic groups of Haloarchaea.</title>
        <authorList>
            <person name="Sorokin D.Y."/>
            <person name="Elcheninov A.G."/>
            <person name="Khizhniak T.V."/>
            <person name="Kolganova T.V."/>
            <person name="Kublanov I.V."/>
        </authorList>
    </citation>
    <scope>NUCLEOTIDE SEQUENCE</scope>
    <source>
        <strain evidence="3">AArc-xg1-1</strain>
    </source>
</reference>
<evidence type="ECO:0000256" key="2">
    <source>
        <dbReference type="SAM" id="MobiDB-lite"/>
    </source>
</evidence>
<gene>
    <name evidence="3" type="ORF">OB960_09845</name>
</gene>
<evidence type="ECO:0000313" key="3">
    <source>
        <dbReference type="EMBL" id="MCU4741698.1"/>
    </source>
</evidence>
<dbReference type="EMBL" id="JAOPKA010000005">
    <property type="protein sequence ID" value="MCU4741698.1"/>
    <property type="molecule type" value="Genomic_DNA"/>
</dbReference>
<evidence type="ECO:0000313" key="4">
    <source>
        <dbReference type="Proteomes" id="UP001321018"/>
    </source>
</evidence>
<name>A0AAP3E1P2_9EURY</name>
<feature type="region of interest" description="Disordered" evidence="2">
    <location>
        <begin position="234"/>
        <end position="289"/>
    </location>
</feature>
<protein>
    <submittedName>
        <fullName evidence="3">Uncharacterized protein</fullName>
    </submittedName>
</protein>
<proteinExistence type="predicted"/>
<dbReference type="Gene3D" id="1.10.287.1490">
    <property type="match status" value="1"/>
</dbReference>
<keyword evidence="1" id="KW-0175">Coiled coil</keyword>
<feature type="coiled-coil region" evidence="1">
    <location>
        <begin position="68"/>
        <end position="95"/>
    </location>
</feature>
<feature type="compositionally biased region" description="Low complexity" evidence="2">
    <location>
        <begin position="249"/>
        <end position="258"/>
    </location>
</feature>
<dbReference type="AlphaFoldDB" id="A0AAP3E1P2"/>
<sequence>MASEEHERLDAPFALPADVDDWIDEEAARRDESREAVCRRLVAAVHTTMVDDGEQTLPATETDLETLHSRLETQRSEFTDLLEDVRERVVQVKREADRKALAAHAHDEYATVDELREGQASLADLERTTHAGFDNFESILEGMVDDLDELDDRSAILANAIVELREHRRACSIREHRRAAVEELQIAANRLGVNRAACEECSSDVTISLLTRPECPHCGRSFADVATKSSLFGSHTLETGEPPVPELEGAVSDAASDVGGDGDRPVESIADTESESGSEGHSGSEGDAR</sequence>
<comment type="caution">
    <text evidence="3">The sequence shown here is derived from an EMBL/GenBank/DDBJ whole genome shotgun (WGS) entry which is preliminary data.</text>
</comment>
<organism evidence="3 4">
    <name type="scientific">Natronoglomus mannanivorans</name>
    <dbReference type="NCBI Taxonomy" id="2979990"/>
    <lineage>
        <taxon>Archaea</taxon>
        <taxon>Methanobacteriati</taxon>
        <taxon>Methanobacteriota</taxon>
        <taxon>Stenosarchaea group</taxon>
        <taxon>Halobacteria</taxon>
        <taxon>Halobacteriales</taxon>
        <taxon>Natrialbaceae</taxon>
        <taxon>Natronoglomus</taxon>
    </lineage>
</organism>
<dbReference type="RefSeq" id="WP_338003531.1">
    <property type="nucleotide sequence ID" value="NZ_JAOPKA010000005.1"/>
</dbReference>
<accession>A0AAP3E1P2</accession>